<comment type="caution">
    <text evidence="1">The sequence shown here is derived from an EMBL/GenBank/DDBJ whole genome shotgun (WGS) entry which is preliminary data.</text>
</comment>
<dbReference type="EMBL" id="JXBC01000007">
    <property type="protein sequence ID" value="KIU09874.1"/>
    <property type="molecule type" value="Genomic_DNA"/>
</dbReference>
<accession>A0A0D1JBW3</accession>
<protein>
    <submittedName>
        <fullName evidence="1">Uncharacterized protein</fullName>
    </submittedName>
</protein>
<proteinExistence type="predicted"/>
<dbReference type="AlphaFoldDB" id="A0A0D1JBW3"/>
<evidence type="ECO:0000313" key="2">
    <source>
        <dbReference type="Proteomes" id="UP000032247"/>
    </source>
</evidence>
<name>A0A0D1JBW3_BACIU</name>
<sequence length="59" mass="6682">MVLLGKGISFASENLTEWKSAFCLFVFLLDSKDLPLPTGAEKWTVKELHSKIRSLLRES</sequence>
<gene>
    <name evidence="1" type="ORF">SC09_contig10orf00052</name>
</gene>
<dbReference type="PATRIC" id="fig|1423.173.peg.3728"/>
<dbReference type="Proteomes" id="UP000032247">
    <property type="component" value="Unassembled WGS sequence"/>
</dbReference>
<evidence type="ECO:0000313" key="1">
    <source>
        <dbReference type="EMBL" id="KIU09874.1"/>
    </source>
</evidence>
<reference evidence="1 2" key="1">
    <citation type="submission" date="2014-12" db="EMBL/GenBank/DDBJ databases">
        <title>Comparative genome analysis of Bacillus coagulans HM-08, Clostridium butyricum HM-68, Bacillus subtilis HM-66 and Bacillus licheniformis BL-09.</title>
        <authorList>
            <person name="Zhang H."/>
        </authorList>
    </citation>
    <scope>NUCLEOTIDE SEQUENCE [LARGE SCALE GENOMIC DNA]</scope>
    <source>
        <strain evidence="1 2">HM-66</strain>
    </source>
</reference>
<organism evidence="1 2">
    <name type="scientific">Bacillus subtilis</name>
    <dbReference type="NCBI Taxonomy" id="1423"/>
    <lineage>
        <taxon>Bacteria</taxon>
        <taxon>Bacillati</taxon>
        <taxon>Bacillota</taxon>
        <taxon>Bacilli</taxon>
        <taxon>Bacillales</taxon>
        <taxon>Bacillaceae</taxon>
        <taxon>Bacillus</taxon>
    </lineage>
</organism>